<evidence type="ECO:0000313" key="2">
    <source>
        <dbReference type="EMBL" id="RAU19492.1"/>
    </source>
</evidence>
<dbReference type="AlphaFoldDB" id="A0A364NR39"/>
<feature type="domain" description="HTH cro/C1-type" evidence="1">
    <location>
        <begin position="10"/>
        <end position="65"/>
    </location>
</feature>
<comment type="caution">
    <text evidence="2">The sequence shown here is derived from an EMBL/GenBank/DDBJ whole genome shotgun (WGS) entry which is preliminary data.</text>
</comment>
<dbReference type="Pfam" id="PF01381">
    <property type="entry name" value="HTH_3"/>
    <property type="match status" value="1"/>
</dbReference>
<dbReference type="InterPro" id="IPR010982">
    <property type="entry name" value="Lambda_DNA-bd_dom_sf"/>
</dbReference>
<sequence length="79" mass="8980">MDYLELGQQIARLRKNKKLTQQALADYAGISRATLNALENGRVGDVGTRKLLKIIDLLGYEIRLREKSSFPTFEELRDG</sequence>
<reference evidence="2 3" key="1">
    <citation type="submission" date="2018-06" db="EMBL/GenBank/DDBJ databases">
        <title>Nitrincola tibetense sp. nov., isolated from Lake XuguoCo on Tibetan Plateau.</title>
        <authorList>
            <person name="Xing P."/>
        </authorList>
    </citation>
    <scope>NUCLEOTIDE SEQUENCE [LARGE SCALE GENOMIC DNA]</scope>
    <source>
        <strain evidence="3">xg18</strain>
    </source>
</reference>
<name>A0A364NR39_9GAMM</name>
<dbReference type="InterPro" id="IPR001387">
    <property type="entry name" value="Cro/C1-type_HTH"/>
</dbReference>
<proteinExistence type="predicted"/>
<dbReference type="SMART" id="SM00530">
    <property type="entry name" value="HTH_XRE"/>
    <property type="match status" value="1"/>
</dbReference>
<accession>A0A364NR39</accession>
<dbReference type="GO" id="GO:0003677">
    <property type="term" value="F:DNA binding"/>
    <property type="evidence" value="ECO:0007669"/>
    <property type="project" value="InterPro"/>
</dbReference>
<dbReference type="EMBL" id="QKRX01000002">
    <property type="protein sequence ID" value="RAU19492.1"/>
    <property type="molecule type" value="Genomic_DNA"/>
</dbReference>
<dbReference type="SUPFAM" id="SSF47413">
    <property type="entry name" value="lambda repressor-like DNA-binding domains"/>
    <property type="match status" value="1"/>
</dbReference>
<evidence type="ECO:0000259" key="1">
    <source>
        <dbReference type="PROSITE" id="PS50943"/>
    </source>
</evidence>
<gene>
    <name evidence="2" type="ORF">DN062_02930</name>
</gene>
<dbReference type="PROSITE" id="PS50943">
    <property type="entry name" value="HTH_CROC1"/>
    <property type="match status" value="1"/>
</dbReference>
<dbReference type="Proteomes" id="UP000250744">
    <property type="component" value="Unassembled WGS sequence"/>
</dbReference>
<evidence type="ECO:0000313" key="3">
    <source>
        <dbReference type="Proteomes" id="UP000250744"/>
    </source>
</evidence>
<protein>
    <submittedName>
        <fullName evidence="2">Transcriptional regulator</fullName>
    </submittedName>
</protein>
<dbReference type="Gene3D" id="1.10.260.40">
    <property type="entry name" value="lambda repressor-like DNA-binding domains"/>
    <property type="match status" value="1"/>
</dbReference>
<organism evidence="2 3">
    <name type="scientific">Nitrincola tibetensis</name>
    <dbReference type="NCBI Taxonomy" id="2219697"/>
    <lineage>
        <taxon>Bacteria</taxon>
        <taxon>Pseudomonadati</taxon>
        <taxon>Pseudomonadota</taxon>
        <taxon>Gammaproteobacteria</taxon>
        <taxon>Oceanospirillales</taxon>
        <taxon>Oceanospirillaceae</taxon>
        <taxon>Nitrincola</taxon>
    </lineage>
</organism>
<keyword evidence="3" id="KW-1185">Reference proteome</keyword>
<dbReference type="OrthoDB" id="6120544at2"/>
<dbReference type="CDD" id="cd00093">
    <property type="entry name" value="HTH_XRE"/>
    <property type="match status" value="1"/>
</dbReference>